<dbReference type="Pfam" id="PF00665">
    <property type="entry name" value="rve"/>
    <property type="match status" value="1"/>
</dbReference>
<gene>
    <name evidence="2" type="ORF">ThidrDRAFT_0640</name>
</gene>
<dbReference type="SUPFAM" id="SSF53098">
    <property type="entry name" value="Ribonuclease H-like"/>
    <property type="match status" value="1"/>
</dbReference>
<dbReference type="EMBL" id="AFWT01000003">
    <property type="protein sequence ID" value="EGV33433.1"/>
    <property type="molecule type" value="Genomic_DNA"/>
</dbReference>
<name>G2DX79_9GAMM</name>
<reference evidence="2 3" key="1">
    <citation type="submission" date="2011-06" db="EMBL/GenBank/DDBJ databases">
        <title>The draft genome of Thiorhodococcus drewsii AZ1.</title>
        <authorList>
            <consortium name="US DOE Joint Genome Institute (JGI-PGF)"/>
            <person name="Lucas S."/>
            <person name="Han J."/>
            <person name="Lapidus A."/>
            <person name="Cheng J.-F."/>
            <person name="Goodwin L."/>
            <person name="Pitluck S."/>
            <person name="Peters L."/>
            <person name="Land M.L."/>
            <person name="Hauser L."/>
            <person name="Vogl K."/>
            <person name="Liu Z."/>
            <person name="Imhoff J."/>
            <person name="Thiel V."/>
            <person name="Frigaard N.-U."/>
            <person name="Bryant D.A."/>
            <person name="Woyke T.J."/>
        </authorList>
    </citation>
    <scope>NUCLEOTIDE SEQUENCE [LARGE SCALE GENOMIC DNA]</scope>
    <source>
        <strain evidence="2 3">AZ1</strain>
    </source>
</reference>
<dbReference type="GO" id="GO:0003676">
    <property type="term" value="F:nucleic acid binding"/>
    <property type="evidence" value="ECO:0007669"/>
    <property type="project" value="InterPro"/>
</dbReference>
<dbReference type="InterPro" id="IPR025948">
    <property type="entry name" value="HTH-like_dom"/>
</dbReference>
<dbReference type="eggNOG" id="COG2801">
    <property type="taxonomic scope" value="Bacteria"/>
</dbReference>
<dbReference type="GO" id="GO:0015074">
    <property type="term" value="P:DNA integration"/>
    <property type="evidence" value="ECO:0007669"/>
    <property type="project" value="InterPro"/>
</dbReference>
<dbReference type="STRING" id="765913.ThidrDRAFT_0640"/>
<sequence length="271" mass="31509">MLCRILEVSASGFYDYQERCRQGSRKERQDLVLRVKAIHERTGGVYGSRRMAQELRAEGFSVGRCQARSLMQEGCIEVRCKRRFKLTTDSRHRLPVAENLLDRQFEVRAPNRVWASDITYLWTNEGWLYLAVVIDLYARRVVGWALSERMQAPLVCDALRMALGRRRPPPGLMHHSDRGSQYAGQAYQDLLREHGLTPSMSRKGNCWDNAPMERFFGSLKRERTDRRLFATRDEARACVIDYIEMFYNSQRRHSYLGYVSPAEFEAKANAA</sequence>
<dbReference type="PROSITE" id="PS50994">
    <property type="entry name" value="INTEGRASE"/>
    <property type="match status" value="1"/>
</dbReference>
<dbReference type="AlphaFoldDB" id="G2DX79"/>
<dbReference type="Proteomes" id="UP000004200">
    <property type="component" value="Unassembled WGS sequence"/>
</dbReference>
<evidence type="ECO:0000313" key="2">
    <source>
        <dbReference type="EMBL" id="EGV33433.1"/>
    </source>
</evidence>
<keyword evidence="3" id="KW-1185">Reference proteome</keyword>
<dbReference type="InterPro" id="IPR036397">
    <property type="entry name" value="RNaseH_sf"/>
</dbReference>
<dbReference type="InterPro" id="IPR012337">
    <property type="entry name" value="RNaseH-like_sf"/>
</dbReference>
<proteinExistence type="predicted"/>
<dbReference type="Pfam" id="PF13276">
    <property type="entry name" value="HTH_21"/>
    <property type="match status" value="1"/>
</dbReference>
<dbReference type="NCBIfam" id="NF033516">
    <property type="entry name" value="transpos_IS3"/>
    <property type="match status" value="1"/>
</dbReference>
<dbReference type="Gene3D" id="3.30.420.10">
    <property type="entry name" value="Ribonuclease H-like superfamily/Ribonuclease H"/>
    <property type="match status" value="1"/>
</dbReference>
<feature type="domain" description="Integrase catalytic" evidence="1">
    <location>
        <begin position="106"/>
        <end position="269"/>
    </location>
</feature>
<dbReference type="InterPro" id="IPR048020">
    <property type="entry name" value="Transpos_IS3"/>
</dbReference>
<dbReference type="PATRIC" id="fig|765913.3.peg.652"/>
<evidence type="ECO:0000313" key="3">
    <source>
        <dbReference type="Proteomes" id="UP000004200"/>
    </source>
</evidence>
<protein>
    <submittedName>
        <fullName evidence="2">Integrase catalytic region</fullName>
    </submittedName>
</protein>
<organism evidence="2 3">
    <name type="scientific">Thiorhodococcus drewsii AZ1</name>
    <dbReference type="NCBI Taxonomy" id="765913"/>
    <lineage>
        <taxon>Bacteria</taxon>
        <taxon>Pseudomonadati</taxon>
        <taxon>Pseudomonadota</taxon>
        <taxon>Gammaproteobacteria</taxon>
        <taxon>Chromatiales</taxon>
        <taxon>Chromatiaceae</taxon>
        <taxon>Thiorhodococcus</taxon>
    </lineage>
</organism>
<dbReference type="Pfam" id="PF13333">
    <property type="entry name" value="rve_2"/>
    <property type="match status" value="1"/>
</dbReference>
<dbReference type="PANTHER" id="PTHR46889:SF4">
    <property type="entry name" value="TRANSPOSASE INSO FOR INSERTION SEQUENCE ELEMENT IS911B-RELATED"/>
    <property type="match status" value="1"/>
</dbReference>
<dbReference type="PANTHER" id="PTHR46889">
    <property type="entry name" value="TRANSPOSASE INSF FOR INSERTION SEQUENCE IS3B-RELATED"/>
    <property type="match status" value="1"/>
</dbReference>
<accession>G2DX79</accession>
<dbReference type="InterPro" id="IPR050900">
    <property type="entry name" value="Transposase_IS3/IS150/IS904"/>
</dbReference>
<comment type="caution">
    <text evidence="2">The sequence shown here is derived from an EMBL/GenBank/DDBJ whole genome shotgun (WGS) entry which is preliminary data.</text>
</comment>
<dbReference type="InterPro" id="IPR001584">
    <property type="entry name" value="Integrase_cat-core"/>
</dbReference>
<evidence type="ECO:0000259" key="1">
    <source>
        <dbReference type="PROSITE" id="PS50994"/>
    </source>
</evidence>